<dbReference type="SUPFAM" id="SSF51197">
    <property type="entry name" value="Clavaminate synthase-like"/>
    <property type="match status" value="1"/>
</dbReference>
<dbReference type="KEGG" id="halt:IM660_01685"/>
<dbReference type="RefSeq" id="WP_193497720.1">
    <property type="nucleotide sequence ID" value="NZ_CP063169.1"/>
</dbReference>
<reference evidence="1 2" key="1">
    <citation type="submission" date="2020-10" db="EMBL/GenBank/DDBJ databases">
        <title>Haloactinobacterium sp. RN3S43, a bacterium isolated from saline soil.</title>
        <authorList>
            <person name="Sun J.-Q."/>
        </authorList>
    </citation>
    <scope>NUCLEOTIDE SEQUENCE [LARGE SCALE GENOMIC DNA]</scope>
    <source>
        <strain evidence="1 2">RN3S43</strain>
    </source>
</reference>
<dbReference type="Proteomes" id="UP000593758">
    <property type="component" value="Chromosome"/>
</dbReference>
<keyword evidence="2" id="KW-1185">Reference proteome</keyword>
<proteinExistence type="predicted"/>
<sequence>MLIRSTSEIEPILAQQRPWRRVLETLRRLAESPERISDGAARSVGDAATYRLLTAADVDSADLVRHRRYHDAFAVLDGVATLEVAPADWLTVVRSYRDTDDTELLSGAGTVVQIGAGQMGVLAIDEAVRVVELEGRCVLWRVTVEGSHIPST</sequence>
<protein>
    <submittedName>
        <fullName evidence="1">Uncharacterized protein</fullName>
    </submittedName>
</protein>
<dbReference type="EMBL" id="CP063169">
    <property type="protein sequence ID" value="QOR71051.1"/>
    <property type="molecule type" value="Genomic_DNA"/>
</dbReference>
<gene>
    <name evidence="1" type="ORF">IM660_01685</name>
</gene>
<organism evidence="1 2">
    <name type="scientific">Ruania alkalisoli</name>
    <dbReference type="NCBI Taxonomy" id="2779775"/>
    <lineage>
        <taxon>Bacteria</taxon>
        <taxon>Bacillati</taxon>
        <taxon>Actinomycetota</taxon>
        <taxon>Actinomycetes</taxon>
        <taxon>Micrococcales</taxon>
        <taxon>Ruaniaceae</taxon>
        <taxon>Ruania</taxon>
    </lineage>
</organism>
<evidence type="ECO:0000313" key="2">
    <source>
        <dbReference type="Proteomes" id="UP000593758"/>
    </source>
</evidence>
<dbReference type="AlphaFoldDB" id="A0A7M1SU89"/>
<accession>A0A7M1SU89</accession>
<evidence type="ECO:0000313" key="1">
    <source>
        <dbReference type="EMBL" id="QOR71051.1"/>
    </source>
</evidence>
<name>A0A7M1SU89_9MICO</name>